<evidence type="ECO:0000256" key="1">
    <source>
        <dbReference type="SAM" id="MobiDB-lite"/>
    </source>
</evidence>
<organism evidence="2 3">
    <name type="scientific">Brassica cretica</name>
    <name type="common">Mustard</name>
    <dbReference type="NCBI Taxonomy" id="69181"/>
    <lineage>
        <taxon>Eukaryota</taxon>
        <taxon>Viridiplantae</taxon>
        <taxon>Streptophyta</taxon>
        <taxon>Embryophyta</taxon>
        <taxon>Tracheophyta</taxon>
        <taxon>Spermatophyta</taxon>
        <taxon>Magnoliopsida</taxon>
        <taxon>eudicotyledons</taxon>
        <taxon>Gunneridae</taxon>
        <taxon>Pentapetalae</taxon>
        <taxon>rosids</taxon>
        <taxon>malvids</taxon>
        <taxon>Brassicales</taxon>
        <taxon>Brassicaceae</taxon>
        <taxon>Brassiceae</taxon>
        <taxon>Brassica</taxon>
    </lineage>
</organism>
<evidence type="ECO:0000313" key="2">
    <source>
        <dbReference type="EMBL" id="KAF2600527.1"/>
    </source>
</evidence>
<proteinExistence type="predicted"/>
<comment type="caution">
    <text evidence="2">The sequence shown here is derived from an EMBL/GenBank/DDBJ whole genome shotgun (WGS) entry which is preliminary data.</text>
</comment>
<dbReference type="EMBL" id="QGKW02000717">
    <property type="protein sequence ID" value="KAF2600527.1"/>
    <property type="molecule type" value="Genomic_DNA"/>
</dbReference>
<evidence type="ECO:0000313" key="3">
    <source>
        <dbReference type="Proteomes" id="UP000712281"/>
    </source>
</evidence>
<dbReference type="Proteomes" id="UP000712281">
    <property type="component" value="Unassembled WGS sequence"/>
</dbReference>
<dbReference type="AlphaFoldDB" id="A0A8S9L3L0"/>
<feature type="region of interest" description="Disordered" evidence="1">
    <location>
        <begin position="298"/>
        <end position="329"/>
    </location>
</feature>
<gene>
    <name evidence="2" type="ORF">F2Q68_00010502</name>
</gene>
<accession>A0A8S9L3L0</accession>
<name>A0A8S9L3L0_BRACR</name>
<sequence length="570" mass="63731">MLPLSPLPVGGVLGPLQLTVESFVSNTVTCCSQSKIRNIFHLEEHELLTTVALKWDDIQVKRHHKRINMKNWEVLSSIYGNSSDAEYIIEQELTFVFHLDGLKGIVMYLIEPPGGIFSSLVVGDRFHVQDSLSDNVKNVFLKLWPPETDKAVWSIKFCPSLPWLHSDRAGRTLGRYVATELGSSSHFEALLRLQIVKDTDKYRLVPRNFMSVVKGFTSNFNSWKKFFFFVRIDAASVEKSCIPLFRRLPNDRPFINPLAPFPEDIIAVRDLLRNGPFFWTSFTPKRVRKALRFVHPSPALGGETGSDSEPDDQGPDAAPTVATGLNSSKGKDIDLGDIEFSVDDSMLPGWDPDLAFGDGSGTSEVPIPDFNDFFAGLPSGFDAPPATNESGRPKVVAEGSRIINGVSHREAMIYRFKAEKAEKDLARMRDEMLARDAQLARDHARAVCKAEQKGKREIVEVMKTRASQFQVEYVNLKDAFTSLGDFRECHGSVGSLWKTRADDYVFEKEMESMKGGMKDHARAEALIPPIDGRIHGFWDPIPVSPDTVETMTEFPGDCEEVDRPADAFGA</sequence>
<reference evidence="2" key="1">
    <citation type="submission" date="2019-12" db="EMBL/GenBank/DDBJ databases">
        <title>Genome sequencing and annotation of Brassica cretica.</title>
        <authorList>
            <person name="Studholme D.J."/>
            <person name="Sarris P.F."/>
        </authorList>
    </citation>
    <scope>NUCLEOTIDE SEQUENCE</scope>
    <source>
        <strain evidence="2">PFS-001/15</strain>
        <tissue evidence="2">Leaf</tissue>
    </source>
</reference>
<protein>
    <submittedName>
        <fullName evidence="2">Uncharacterized protein</fullName>
    </submittedName>
</protein>